<evidence type="ECO:0000313" key="2">
    <source>
        <dbReference type="Proteomes" id="UP000886501"/>
    </source>
</evidence>
<evidence type="ECO:0000313" key="1">
    <source>
        <dbReference type="EMBL" id="KAF9645788.1"/>
    </source>
</evidence>
<dbReference type="Proteomes" id="UP000886501">
    <property type="component" value="Unassembled WGS sequence"/>
</dbReference>
<gene>
    <name evidence="1" type="ORF">BDM02DRAFT_3069027</name>
</gene>
<accession>A0ACB6Z923</accession>
<comment type="caution">
    <text evidence="1">The sequence shown here is derived from an EMBL/GenBank/DDBJ whole genome shotgun (WGS) entry which is preliminary data.</text>
</comment>
<keyword evidence="2" id="KW-1185">Reference proteome</keyword>
<dbReference type="EMBL" id="MU118078">
    <property type="protein sequence ID" value="KAF9645788.1"/>
    <property type="molecule type" value="Genomic_DNA"/>
</dbReference>
<reference evidence="1" key="2">
    <citation type="journal article" date="2020" name="Nat. Commun.">
        <title>Large-scale genome sequencing of mycorrhizal fungi provides insights into the early evolution of symbiotic traits.</title>
        <authorList>
            <person name="Miyauchi S."/>
            <person name="Kiss E."/>
            <person name="Kuo A."/>
            <person name="Drula E."/>
            <person name="Kohler A."/>
            <person name="Sanchez-Garcia M."/>
            <person name="Morin E."/>
            <person name="Andreopoulos B."/>
            <person name="Barry K.W."/>
            <person name="Bonito G."/>
            <person name="Buee M."/>
            <person name="Carver A."/>
            <person name="Chen C."/>
            <person name="Cichocki N."/>
            <person name="Clum A."/>
            <person name="Culley D."/>
            <person name="Crous P.W."/>
            <person name="Fauchery L."/>
            <person name="Girlanda M."/>
            <person name="Hayes R.D."/>
            <person name="Keri Z."/>
            <person name="LaButti K."/>
            <person name="Lipzen A."/>
            <person name="Lombard V."/>
            <person name="Magnuson J."/>
            <person name="Maillard F."/>
            <person name="Murat C."/>
            <person name="Nolan M."/>
            <person name="Ohm R.A."/>
            <person name="Pangilinan J."/>
            <person name="Pereira M.F."/>
            <person name="Perotto S."/>
            <person name="Peter M."/>
            <person name="Pfister S."/>
            <person name="Riley R."/>
            <person name="Sitrit Y."/>
            <person name="Stielow J.B."/>
            <person name="Szollosi G."/>
            <person name="Zifcakova L."/>
            <person name="Stursova M."/>
            <person name="Spatafora J.W."/>
            <person name="Tedersoo L."/>
            <person name="Vaario L.M."/>
            <person name="Yamada A."/>
            <person name="Yan M."/>
            <person name="Wang P."/>
            <person name="Xu J."/>
            <person name="Bruns T."/>
            <person name="Baldrian P."/>
            <person name="Vilgalys R."/>
            <person name="Dunand C."/>
            <person name="Henrissat B."/>
            <person name="Grigoriev I.V."/>
            <person name="Hibbett D."/>
            <person name="Nagy L.G."/>
            <person name="Martin F.M."/>
        </authorList>
    </citation>
    <scope>NUCLEOTIDE SEQUENCE</scope>
    <source>
        <strain evidence="1">P2</strain>
    </source>
</reference>
<organism evidence="1 2">
    <name type="scientific">Thelephora ganbajun</name>
    <name type="common">Ganba fungus</name>
    <dbReference type="NCBI Taxonomy" id="370292"/>
    <lineage>
        <taxon>Eukaryota</taxon>
        <taxon>Fungi</taxon>
        <taxon>Dikarya</taxon>
        <taxon>Basidiomycota</taxon>
        <taxon>Agaricomycotina</taxon>
        <taxon>Agaricomycetes</taxon>
        <taxon>Thelephorales</taxon>
        <taxon>Thelephoraceae</taxon>
        <taxon>Thelephora</taxon>
    </lineage>
</organism>
<reference evidence="1" key="1">
    <citation type="submission" date="2019-10" db="EMBL/GenBank/DDBJ databases">
        <authorList>
            <consortium name="DOE Joint Genome Institute"/>
            <person name="Kuo A."/>
            <person name="Miyauchi S."/>
            <person name="Kiss E."/>
            <person name="Drula E."/>
            <person name="Kohler A."/>
            <person name="Sanchez-Garcia M."/>
            <person name="Andreopoulos B."/>
            <person name="Barry K.W."/>
            <person name="Bonito G."/>
            <person name="Buee M."/>
            <person name="Carver A."/>
            <person name="Chen C."/>
            <person name="Cichocki N."/>
            <person name="Clum A."/>
            <person name="Culley D."/>
            <person name="Crous P.W."/>
            <person name="Fauchery L."/>
            <person name="Girlanda M."/>
            <person name="Hayes R."/>
            <person name="Keri Z."/>
            <person name="Labutti K."/>
            <person name="Lipzen A."/>
            <person name="Lombard V."/>
            <person name="Magnuson J."/>
            <person name="Maillard F."/>
            <person name="Morin E."/>
            <person name="Murat C."/>
            <person name="Nolan M."/>
            <person name="Ohm R."/>
            <person name="Pangilinan J."/>
            <person name="Pereira M."/>
            <person name="Perotto S."/>
            <person name="Peter M."/>
            <person name="Riley R."/>
            <person name="Sitrit Y."/>
            <person name="Stielow B."/>
            <person name="Szollosi G."/>
            <person name="Zifcakova L."/>
            <person name="Stursova M."/>
            <person name="Spatafora J.W."/>
            <person name="Tedersoo L."/>
            <person name="Vaario L.-M."/>
            <person name="Yamada A."/>
            <person name="Yan M."/>
            <person name="Wang P."/>
            <person name="Xu J."/>
            <person name="Bruns T."/>
            <person name="Baldrian P."/>
            <person name="Vilgalys R."/>
            <person name="Henrissat B."/>
            <person name="Grigoriev I.V."/>
            <person name="Hibbett D."/>
            <person name="Nagy L.G."/>
            <person name="Martin F.M."/>
        </authorList>
    </citation>
    <scope>NUCLEOTIDE SEQUENCE</scope>
    <source>
        <strain evidence="1">P2</strain>
    </source>
</reference>
<name>A0ACB6Z923_THEGA</name>
<protein>
    <submittedName>
        <fullName evidence="1">Uncharacterized protein</fullName>
    </submittedName>
</protein>
<feature type="non-terminal residue" evidence="1">
    <location>
        <position position="1"/>
    </location>
</feature>
<proteinExistence type="predicted"/>
<feature type="non-terminal residue" evidence="1">
    <location>
        <position position="460"/>
    </location>
</feature>
<sequence>SSIGNLPAELLIDIFEKYSWSTPLAPLTLSFVCHMWHDIVYTSPRVWQLISLQDIRDHNVVAIEKLQRQTSIWLANSSPLPFNVTVDFQSHSQEQFLAIISILIGGLDRWKSCTFVRGKHKEVVDISGIVVVDEAVGLRSQSDEDGLDLEDSDDEDDDDDMDLEGKLPTFRRLRTGSIILNYPVPNLPLPSQINPMGITVLTITETGLSPPNPIRLLRFLTAFPEIETLTFDGHALEPDYDEDDVPPVVTLPKLYELTIGSTCSIRMILSHLVVPGLTRLYLQHLNTDAIIPNQPTGEDGDSEDEAHDYSQSPSSDHATGMGLRMLQKRSNPPLRVLDMDYSDLRTKDFLFCFDHFSLLREFRIVASDMSDKVIEMLAPYDGPSGRREIRLPYLKELELYHCQRVTGRAVVSALRERASFVDRSPIHPRMDHVSVVGCAEVLPEHNLTLSAIFGSRFHSS</sequence>